<dbReference type="GO" id="GO:0060271">
    <property type="term" value="P:cilium assembly"/>
    <property type="evidence" value="ECO:0007669"/>
    <property type="project" value="TreeGrafter"/>
</dbReference>
<dbReference type="SMART" id="SM00320">
    <property type="entry name" value="WD40"/>
    <property type="match status" value="4"/>
</dbReference>
<name>A0A2C6L2V1_9APIC</name>
<dbReference type="OrthoDB" id="332518at2759"/>
<feature type="repeat" description="WD" evidence="1">
    <location>
        <begin position="254"/>
        <end position="286"/>
    </location>
</feature>
<dbReference type="InterPro" id="IPR036322">
    <property type="entry name" value="WD40_repeat_dom_sf"/>
</dbReference>
<feature type="repeat" description="WD" evidence="1">
    <location>
        <begin position="160"/>
        <end position="192"/>
    </location>
</feature>
<sequence>MRLRFLTADVSGVLPGSAIAFTDSPTSLSRVFPLLQVSEGKHILPGAAEWAALGPNEGVAAGRGFSSSLSRREVLVTLHVDGRLHRWSDSSSSAPESPEVLLTVSDVTPTCFQIAPPQRANFHGTSAEDACVVVGTDNGELRLYKDLGGGYEWVEDVRMRDAHTKAITTVCWSPDGSQFLSGGEDGKIKIWSQQGQPRRTVEACDLPITSARWCPDGERLVFASGDSVYLMAVKPAACAALDSALNKTAARKQWKAHEGAVLGLDCTGSHILTGGEDGRYKLWDFDGTLLFTGAAPPRATQRATPGSGGNPLSQVTSVRWRPGDVTFAVAGHDWVALCDKSGRVLSQTFGDFGLPQSLSWTRDGARLAVAGGPTTLAVGRVLLQPQRWNVFEASLESETTILLKDLSSQGARSIQQRDAIVQFSMGCASSADRTTAQ</sequence>
<dbReference type="GO" id="GO:0005929">
    <property type="term" value="C:cilium"/>
    <property type="evidence" value="ECO:0007669"/>
    <property type="project" value="TreeGrafter"/>
</dbReference>
<evidence type="ECO:0000313" key="2">
    <source>
        <dbReference type="EMBL" id="PHJ22016.1"/>
    </source>
</evidence>
<protein>
    <submittedName>
        <fullName evidence="2">Intraflagellar transport protein 80</fullName>
    </submittedName>
</protein>
<dbReference type="SUPFAM" id="SSF50978">
    <property type="entry name" value="WD40 repeat-like"/>
    <property type="match status" value="1"/>
</dbReference>
<reference evidence="2 3" key="1">
    <citation type="journal article" date="2017" name="Int. J. Parasitol.">
        <title>The genome of the protozoan parasite Cystoisospora suis and a reverse vaccinology approach to identify vaccine candidates.</title>
        <authorList>
            <person name="Palmieri N."/>
            <person name="Shrestha A."/>
            <person name="Ruttkowski B."/>
            <person name="Beck T."/>
            <person name="Vogl C."/>
            <person name="Tomley F."/>
            <person name="Blake D.P."/>
            <person name="Joachim A."/>
        </authorList>
    </citation>
    <scope>NUCLEOTIDE SEQUENCE [LARGE SCALE GENOMIC DNA]</scope>
    <source>
        <strain evidence="2 3">Wien I</strain>
    </source>
</reference>
<dbReference type="AlphaFoldDB" id="A0A2C6L2V1"/>
<keyword evidence="2" id="KW-0966">Cell projection</keyword>
<dbReference type="RefSeq" id="XP_067923693.1">
    <property type="nucleotide sequence ID" value="XM_068064331.1"/>
</dbReference>
<dbReference type="InterPro" id="IPR001680">
    <property type="entry name" value="WD40_rpt"/>
</dbReference>
<dbReference type="Pfam" id="PF00400">
    <property type="entry name" value="WD40"/>
    <property type="match status" value="2"/>
</dbReference>
<dbReference type="InterPro" id="IPR015943">
    <property type="entry name" value="WD40/YVTN_repeat-like_dom_sf"/>
</dbReference>
<accession>A0A2C6L2V1</accession>
<dbReference type="PROSITE" id="PS50294">
    <property type="entry name" value="WD_REPEATS_REGION"/>
    <property type="match status" value="1"/>
</dbReference>
<dbReference type="Proteomes" id="UP000221165">
    <property type="component" value="Unassembled WGS sequence"/>
</dbReference>
<dbReference type="PROSITE" id="PS50082">
    <property type="entry name" value="WD_REPEATS_2"/>
    <property type="match status" value="2"/>
</dbReference>
<dbReference type="GeneID" id="94427542"/>
<keyword evidence="3" id="KW-1185">Reference proteome</keyword>
<keyword evidence="1" id="KW-0853">WD repeat</keyword>
<dbReference type="VEuPathDB" id="ToxoDB:CSUI_004136"/>
<dbReference type="EMBL" id="MIGC01001877">
    <property type="protein sequence ID" value="PHJ22016.1"/>
    <property type="molecule type" value="Genomic_DNA"/>
</dbReference>
<proteinExistence type="predicted"/>
<dbReference type="GO" id="GO:0030992">
    <property type="term" value="C:intraciliary transport particle B"/>
    <property type="evidence" value="ECO:0007669"/>
    <property type="project" value="TreeGrafter"/>
</dbReference>
<gene>
    <name evidence="2" type="ORF">CSUI_004136</name>
</gene>
<dbReference type="PANTHER" id="PTHR24098:SF0">
    <property type="entry name" value="OUTER SEGMENT 5"/>
    <property type="match status" value="1"/>
</dbReference>
<evidence type="ECO:0000313" key="3">
    <source>
        <dbReference type="Proteomes" id="UP000221165"/>
    </source>
</evidence>
<comment type="caution">
    <text evidence="2">The sequence shown here is derived from an EMBL/GenBank/DDBJ whole genome shotgun (WGS) entry which is preliminary data.</text>
</comment>
<evidence type="ECO:0000256" key="1">
    <source>
        <dbReference type="PROSITE-ProRule" id="PRU00221"/>
    </source>
</evidence>
<dbReference type="PANTHER" id="PTHR24098">
    <property type="entry name" value="OUTER SEGMENT 5"/>
    <property type="match status" value="1"/>
</dbReference>
<organism evidence="2 3">
    <name type="scientific">Cystoisospora suis</name>
    <dbReference type="NCBI Taxonomy" id="483139"/>
    <lineage>
        <taxon>Eukaryota</taxon>
        <taxon>Sar</taxon>
        <taxon>Alveolata</taxon>
        <taxon>Apicomplexa</taxon>
        <taxon>Conoidasida</taxon>
        <taxon>Coccidia</taxon>
        <taxon>Eucoccidiorida</taxon>
        <taxon>Eimeriorina</taxon>
        <taxon>Sarcocystidae</taxon>
        <taxon>Cystoisospora</taxon>
    </lineage>
</organism>
<dbReference type="Gene3D" id="2.130.10.10">
    <property type="entry name" value="YVTN repeat-like/Quinoprotein amine dehydrogenase"/>
    <property type="match status" value="2"/>
</dbReference>
<keyword evidence="2" id="KW-0282">Flagellum</keyword>
<keyword evidence="2" id="KW-0969">Cilium</keyword>